<reference evidence="3" key="1">
    <citation type="submission" date="2017-06" db="EMBL/GenBank/DDBJ databases">
        <title>Complete genome sequence of Capnocytophaga sp. KCOM 1579 (=ChDC OS43) isolated from a human refractory periapical abscess lesion.</title>
        <authorList>
            <person name="Kook J.-K."/>
            <person name="Park S.-N."/>
            <person name="Lim Y.K."/>
            <person name="Roh H."/>
        </authorList>
    </citation>
    <scope>NUCLEOTIDE SEQUENCE [LARGE SCALE GENOMIC DNA]</scope>
    <source>
        <strain evidence="3">ChDC OS43</strain>
    </source>
</reference>
<sequence length="353" mass="41822">MKPFVTLILTLITTFFLQASDSYNWHTTQEYQVKNEKGRLFLVKIARDPNGISIAEYKKVLLPNSIGKNAYFVSVTEGRDTNHLLIADDTWYYFVNSHIFYNSREKITPEKVFTVASVTKFLGSQNFLIDGVWYRVSYNPYDREQPIKKELINSPIEQLSSPQKEKSSLLQKDWYYDGKDYYKEDEFYSNKWHRLKNKNYITLITHKKYTNKGRESYQHQLQPFVLVDDEIRYYEIDNRRNVFKARLVRRVPLTSEIKDLQLCFASKDKLLIEDKIIENICDFDTMTFVGSVVDVINPSGDWAEVEYNYYFKDKNGVYLYHTNEKTMKKLSYDSQTFDETKMIEFYTNAGASL</sequence>
<proteinExistence type="predicted"/>
<evidence type="ECO:0000313" key="3">
    <source>
        <dbReference type="Proteomes" id="UP000197007"/>
    </source>
</evidence>
<name>A0A1Z4BNZ1_9FLAO</name>
<organism evidence="2 3">
    <name type="scientific">Capnocytophaga endodontalis</name>
    <dbReference type="NCBI Taxonomy" id="2708117"/>
    <lineage>
        <taxon>Bacteria</taxon>
        <taxon>Pseudomonadati</taxon>
        <taxon>Bacteroidota</taxon>
        <taxon>Flavobacteriia</taxon>
        <taxon>Flavobacteriales</taxon>
        <taxon>Flavobacteriaceae</taxon>
        <taxon>Capnocytophaga</taxon>
    </lineage>
</organism>
<evidence type="ECO:0000256" key="1">
    <source>
        <dbReference type="SAM" id="SignalP"/>
    </source>
</evidence>
<evidence type="ECO:0000313" key="2">
    <source>
        <dbReference type="EMBL" id="ASF42982.1"/>
    </source>
</evidence>
<feature type="signal peptide" evidence="1">
    <location>
        <begin position="1"/>
        <end position="19"/>
    </location>
</feature>
<dbReference type="EMBL" id="CP022022">
    <property type="protein sequence ID" value="ASF42982.1"/>
    <property type="molecule type" value="Genomic_DNA"/>
</dbReference>
<protein>
    <submittedName>
        <fullName evidence="2">Uncharacterized protein</fullName>
    </submittedName>
</protein>
<feature type="chain" id="PRO_5012803125" evidence="1">
    <location>
        <begin position="20"/>
        <end position="353"/>
    </location>
</feature>
<accession>A0A1Z4BNZ1</accession>
<keyword evidence="1" id="KW-0732">Signal</keyword>
<dbReference type="AlphaFoldDB" id="A0A1Z4BNZ1"/>
<keyword evidence="3" id="KW-1185">Reference proteome</keyword>
<gene>
    <name evidence="2" type="ORF">CBG49_07800</name>
</gene>
<dbReference type="KEGG" id="capn:CBG49_07800"/>
<dbReference type="RefSeq" id="WP_088594056.1">
    <property type="nucleotide sequence ID" value="NZ_CP022022.1"/>
</dbReference>
<dbReference type="Proteomes" id="UP000197007">
    <property type="component" value="Chromosome"/>
</dbReference>